<feature type="signal peptide" evidence="8">
    <location>
        <begin position="1"/>
        <end position="18"/>
    </location>
</feature>
<dbReference type="PANTHER" id="PTHR45679:SF5">
    <property type="entry name" value="ER DEGRADATION-ENHANCING ALPHA-MANNOSIDASE-LIKE PROTEIN 1"/>
    <property type="match status" value="1"/>
</dbReference>
<dbReference type="SUPFAM" id="SSF48225">
    <property type="entry name" value="Seven-hairpin glycosidases"/>
    <property type="match status" value="1"/>
</dbReference>
<keyword evidence="7" id="KW-0378">Hydrolase</keyword>
<evidence type="ECO:0000313" key="10">
    <source>
        <dbReference type="EMBL" id="PPQ69567.1"/>
    </source>
</evidence>
<dbReference type="Pfam" id="PF02225">
    <property type="entry name" value="PA"/>
    <property type="match status" value="1"/>
</dbReference>
<dbReference type="InterPro" id="IPR003137">
    <property type="entry name" value="PA_domain"/>
</dbReference>
<keyword evidence="4" id="KW-0325">Glycoprotein</keyword>
<accession>A0A409VTJ2</accession>
<comment type="similarity">
    <text evidence="2 7">Belongs to the glycosyl hydrolase 47 family.</text>
</comment>
<dbReference type="SUPFAM" id="SSF52025">
    <property type="entry name" value="PA domain"/>
    <property type="match status" value="1"/>
</dbReference>
<dbReference type="InterPro" id="IPR001382">
    <property type="entry name" value="Glyco_hydro_47"/>
</dbReference>
<feature type="active site" description="Proton donor" evidence="5">
    <location>
        <position position="143"/>
    </location>
</feature>
<dbReference type="PRINTS" id="PR00747">
    <property type="entry name" value="GLYHDRLASE47"/>
</dbReference>
<evidence type="ECO:0000256" key="2">
    <source>
        <dbReference type="ARBA" id="ARBA00007658"/>
    </source>
</evidence>
<evidence type="ECO:0000256" key="8">
    <source>
        <dbReference type="SAM" id="SignalP"/>
    </source>
</evidence>
<dbReference type="GO" id="GO:0016020">
    <property type="term" value="C:membrane"/>
    <property type="evidence" value="ECO:0007669"/>
    <property type="project" value="InterPro"/>
</dbReference>
<dbReference type="AlphaFoldDB" id="A0A409VTJ2"/>
<dbReference type="GO" id="GO:0036503">
    <property type="term" value="P:ERAD pathway"/>
    <property type="evidence" value="ECO:0007669"/>
    <property type="project" value="UniProtKB-ARBA"/>
</dbReference>
<organism evidence="10 11">
    <name type="scientific">Gymnopilus dilepis</name>
    <dbReference type="NCBI Taxonomy" id="231916"/>
    <lineage>
        <taxon>Eukaryota</taxon>
        <taxon>Fungi</taxon>
        <taxon>Dikarya</taxon>
        <taxon>Basidiomycota</taxon>
        <taxon>Agaricomycotina</taxon>
        <taxon>Agaricomycetes</taxon>
        <taxon>Agaricomycetidae</taxon>
        <taxon>Agaricales</taxon>
        <taxon>Agaricineae</taxon>
        <taxon>Hymenogastraceae</taxon>
        <taxon>Gymnopilus</taxon>
    </lineage>
</organism>
<name>A0A409VTJ2_9AGAR</name>
<keyword evidence="8" id="KW-0732">Signal</keyword>
<evidence type="ECO:0000256" key="3">
    <source>
        <dbReference type="ARBA" id="ARBA00022824"/>
    </source>
</evidence>
<evidence type="ECO:0000256" key="5">
    <source>
        <dbReference type="PIRSR" id="PIRSR601382-1"/>
    </source>
</evidence>
<dbReference type="InterPro" id="IPR046450">
    <property type="entry name" value="PA_dom_sf"/>
</dbReference>
<protein>
    <recommendedName>
        <fullName evidence="7">alpha-1,2-Mannosidase</fullName>
        <ecNumber evidence="7">3.2.1.-</ecNumber>
    </recommendedName>
</protein>
<dbReference type="GO" id="GO:0005975">
    <property type="term" value="P:carbohydrate metabolic process"/>
    <property type="evidence" value="ECO:0007669"/>
    <property type="project" value="InterPro"/>
</dbReference>
<dbReference type="Pfam" id="PF01532">
    <property type="entry name" value="Glyco_hydro_47"/>
    <property type="match status" value="1"/>
</dbReference>
<dbReference type="Proteomes" id="UP000284706">
    <property type="component" value="Unassembled WGS sequence"/>
</dbReference>
<feature type="binding site" evidence="6">
    <location>
        <position position="484"/>
    </location>
    <ligand>
        <name>Ca(2+)</name>
        <dbReference type="ChEBI" id="CHEBI:29108"/>
    </ligand>
</feature>
<dbReference type="GO" id="GO:0004571">
    <property type="term" value="F:mannosyl-oligosaccharide 1,2-alpha-mannosidase activity"/>
    <property type="evidence" value="ECO:0007669"/>
    <property type="project" value="InterPro"/>
</dbReference>
<dbReference type="GO" id="GO:1904380">
    <property type="term" value="P:endoplasmic reticulum mannose trimming"/>
    <property type="evidence" value="ECO:0007669"/>
    <property type="project" value="InterPro"/>
</dbReference>
<dbReference type="InterPro" id="IPR044674">
    <property type="entry name" value="EDEM1/2/3"/>
</dbReference>
<feature type="active site" evidence="5">
    <location>
        <position position="284"/>
    </location>
</feature>
<sequence>MQWARYWLECLLTVLALAFNGFRWFQATDASSPLVSASTWTTQRKLAAREKTRELWYHGFNNYMNFAFPLDELTPLSCSGQGPDWANPANIAANDVAGNFSLTLIDVLDTLVVLDDRQGFEQAMRNVIDWVSFDVNTKPQVFETTIRVLGGLLSGHIFANQTGQPFYLPWYRGELLALAHDLGERLLPAFSTPTGLPYARINLRHGLVKGETLETCTAGAGSLILEFGTLSRLTGDDRFEKAAHKAFFGIWNRKSDIDLVGNTINTWTGKWTHPETSGIGAGVDSFFEYALKWYIMSGEIEFLDVWDDAYAAVMRYMRTRDGYWYRTVHMHTGDPAFNTVDSLSAFWPGLQVLAGDVQNAIKLHMMYYNLWRQHSGLPEVYDTNYKTATSHQYPLRPEFIESTWYLYRATRDPFYLDVGERVLFDLTTRAKVACGLTGIQDLRTNKRDDRMESFALSETLKYLYLLFDEENPLHSDDSNYVFTTEGHILTLPRNLTTQVASRKRSRNVVEHQCPAYVPSTTPYNHKATHSGLVQGILSRPDVDYARYLVGASPSAVEERHWSPDGWCDRPNVEPYTYEFILSPHGKPVAEDLSPSLVKLGVLTDGYIIHNVTGIRTQIVQRLDGRGYDIRKLGHYSVRPGQVVYINDSSIFTPGTDNNIAQDELLRRDAEVFLRIFTRQIDPMLEVDATPHTKEIVDVSVIGYAAKFGADLSAYVPSDEAENATPMRNPDGLAVRRDMDNVHGCDPYDKAFNDSVLLVHRGHCTFLEKLIRARDASAAGIIIVSDEEMGINPTANADELLAAGDLSRAGVVLLTKTIGQALEEMVAVSEKFQSAQIMVSLLHTQNPGSQDESERIPVEHEEEQFKDPNRILYINGHALINTRLLV</sequence>
<dbReference type="InterPro" id="IPR012341">
    <property type="entry name" value="6hp_glycosidase-like_sf"/>
</dbReference>
<dbReference type="EMBL" id="NHYE01005569">
    <property type="protein sequence ID" value="PPQ69567.1"/>
    <property type="molecule type" value="Genomic_DNA"/>
</dbReference>
<dbReference type="OrthoDB" id="8118055at2759"/>
<evidence type="ECO:0000256" key="4">
    <source>
        <dbReference type="ARBA" id="ARBA00023180"/>
    </source>
</evidence>
<dbReference type="GO" id="GO:0005509">
    <property type="term" value="F:calcium ion binding"/>
    <property type="evidence" value="ECO:0007669"/>
    <property type="project" value="InterPro"/>
</dbReference>
<comment type="caution">
    <text evidence="10">The sequence shown here is derived from an EMBL/GenBank/DDBJ whole genome shotgun (WGS) entry which is preliminary data.</text>
</comment>
<keyword evidence="11" id="KW-1185">Reference proteome</keyword>
<gene>
    <name evidence="10" type="ORF">CVT26_001569</name>
</gene>
<dbReference type="Gene3D" id="3.50.30.30">
    <property type="match status" value="1"/>
</dbReference>
<dbReference type="STRING" id="231916.A0A409VTJ2"/>
<keyword evidence="6" id="KW-0106">Calcium</keyword>
<dbReference type="InParanoid" id="A0A409VTJ2"/>
<feature type="chain" id="PRO_5019088734" description="alpha-1,2-Mannosidase" evidence="8">
    <location>
        <begin position="19"/>
        <end position="885"/>
    </location>
</feature>
<comment type="subcellular location">
    <subcellularLocation>
        <location evidence="1">Endoplasmic reticulum</location>
    </subcellularLocation>
</comment>
<feature type="active site" description="Proton donor" evidence="5">
    <location>
        <position position="379"/>
    </location>
</feature>
<dbReference type="Gene3D" id="1.50.10.10">
    <property type="match status" value="1"/>
</dbReference>
<dbReference type="InterPro" id="IPR036026">
    <property type="entry name" value="Seven-hairpin_glycosidases"/>
</dbReference>
<dbReference type="EC" id="3.2.1.-" evidence="7"/>
<evidence type="ECO:0000313" key="11">
    <source>
        <dbReference type="Proteomes" id="UP000284706"/>
    </source>
</evidence>
<reference evidence="10 11" key="1">
    <citation type="journal article" date="2018" name="Evol. Lett.">
        <title>Horizontal gene cluster transfer increased hallucinogenic mushroom diversity.</title>
        <authorList>
            <person name="Reynolds H.T."/>
            <person name="Vijayakumar V."/>
            <person name="Gluck-Thaler E."/>
            <person name="Korotkin H.B."/>
            <person name="Matheny P.B."/>
            <person name="Slot J.C."/>
        </authorList>
    </citation>
    <scope>NUCLEOTIDE SEQUENCE [LARGE SCALE GENOMIC DNA]</scope>
    <source>
        <strain evidence="10 11">SRW20</strain>
    </source>
</reference>
<comment type="cofactor">
    <cofactor evidence="6">
        <name>Ca(2+)</name>
        <dbReference type="ChEBI" id="CHEBI:29108"/>
    </cofactor>
</comment>
<keyword evidence="3" id="KW-0256">Endoplasmic reticulum</keyword>
<keyword evidence="6" id="KW-0479">Metal-binding</keyword>
<evidence type="ECO:0000256" key="1">
    <source>
        <dbReference type="ARBA" id="ARBA00004240"/>
    </source>
</evidence>
<proteinExistence type="inferred from homology"/>
<evidence type="ECO:0000256" key="6">
    <source>
        <dbReference type="PIRSR" id="PIRSR601382-2"/>
    </source>
</evidence>
<feature type="active site" evidence="5">
    <location>
        <position position="398"/>
    </location>
</feature>
<feature type="domain" description="PA" evidence="9">
    <location>
        <begin position="741"/>
        <end position="796"/>
    </location>
</feature>
<dbReference type="FunCoup" id="A0A409VTJ2">
    <property type="interactions" value="344"/>
</dbReference>
<evidence type="ECO:0000256" key="7">
    <source>
        <dbReference type="RuleBase" id="RU361193"/>
    </source>
</evidence>
<keyword evidence="7" id="KW-0326">Glycosidase</keyword>
<evidence type="ECO:0000259" key="9">
    <source>
        <dbReference type="Pfam" id="PF02225"/>
    </source>
</evidence>
<dbReference type="GO" id="GO:0044322">
    <property type="term" value="C:endoplasmic reticulum quality control compartment"/>
    <property type="evidence" value="ECO:0007669"/>
    <property type="project" value="GOC"/>
</dbReference>
<dbReference type="PANTHER" id="PTHR45679">
    <property type="entry name" value="ER DEGRADATION-ENHANCING ALPHA-MANNOSIDASE-LIKE PROTEIN 2"/>
    <property type="match status" value="1"/>
</dbReference>